<comment type="caution">
    <text evidence="2">The sequence shown here is derived from an EMBL/GenBank/DDBJ whole genome shotgun (WGS) entry which is preliminary data.</text>
</comment>
<dbReference type="PANTHER" id="PTHR22744:SF14">
    <property type="entry name" value="BTB DOMAIN-CONTAINING PROTEIN-RELATED"/>
    <property type="match status" value="1"/>
</dbReference>
<dbReference type="PROSITE" id="PS50097">
    <property type="entry name" value="BTB"/>
    <property type="match status" value="1"/>
</dbReference>
<name>A0A2G5VAL7_9PELO</name>
<dbReference type="AlphaFoldDB" id="A0A2G5VAL7"/>
<dbReference type="Pfam" id="PF00651">
    <property type="entry name" value="BTB"/>
    <property type="match status" value="1"/>
</dbReference>
<evidence type="ECO:0000313" key="2">
    <source>
        <dbReference type="EMBL" id="PIC48829.1"/>
    </source>
</evidence>
<dbReference type="SUPFAM" id="SSF54695">
    <property type="entry name" value="POZ domain"/>
    <property type="match status" value="1"/>
</dbReference>
<feature type="domain" description="BTB" evidence="1">
    <location>
        <begin position="112"/>
        <end position="171"/>
    </location>
</feature>
<dbReference type="Gene3D" id="3.30.710.10">
    <property type="entry name" value="Potassium Channel Kv1.1, Chain A"/>
    <property type="match status" value="1"/>
</dbReference>
<dbReference type="STRING" id="1611254.A0A2G5VAL7"/>
<dbReference type="InterPro" id="IPR000210">
    <property type="entry name" value="BTB/POZ_dom"/>
</dbReference>
<reference evidence="3" key="1">
    <citation type="submission" date="2017-10" db="EMBL/GenBank/DDBJ databases">
        <title>Rapid genome shrinkage in a self-fertile nematode reveals novel sperm competition proteins.</title>
        <authorList>
            <person name="Yin D."/>
            <person name="Schwarz E.M."/>
            <person name="Thomas C.G."/>
            <person name="Felde R.L."/>
            <person name="Korf I.F."/>
            <person name="Cutter A.D."/>
            <person name="Schartner C.M."/>
            <person name="Ralston E.J."/>
            <person name="Meyer B.J."/>
            <person name="Haag E.S."/>
        </authorList>
    </citation>
    <scope>NUCLEOTIDE SEQUENCE [LARGE SCALE GENOMIC DNA]</scope>
    <source>
        <strain evidence="3">JU1422</strain>
    </source>
</reference>
<dbReference type="InterPro" id="IPR011333">
    <property type="entry name" value="SKP1/BTB/POZ_sf"/>
</dbReference>
<dbReference type="SMART" id="SM00225">
    <property type="entry name" value="BTB"/>
    <property type="match status" value="1"/>
</dbReference>
<evidence type="ECO:0000313" key="3">
    <source>
        <dbReference type="Proteomes" id="UP000230233"/>
    </source>
</evidence>
<gene>
    <name evidence="2" type="primary">Cnig_chr_II.g7667</name>
    <name evidence="2" type="ORF">B9Z55_007667</name>
</gene>
<keyword evidence="3" id="KW-1185">Reference proteome</keyword>
<organism evidence="2 3">
    <name type="scientific">Caenorhabditis nigoni</name>
    <dbReference type="NCBI Taxonomy" id="1611254"/>
    <lineage>
        <taxon>Eukaryota</taxon>
        <taxon>Metazoa</taxon>
        <taxon>Ecdysozoa</taxon>
        <taxon>Nematoda</taxon>
        <taxon>Chromadorea</taxon>
        <taxon>Rhabditida</taxon>
        <taxon>Rhabditina</taxon>
        <taxon>Rhabditomorpha</taxon>
        <taxon>Rhabditoidea</taxon>
        <taxon>Rhabditidae</taxon>
        <taxon>Peloderinae</taxon>
        <taxon>Caenorhabditis</taxon>
    </lineage>
</organism>
<evidence type="ECO:0000259" key="1">
    <source>
        <dbReference type="PROSITE" id="PS50097"/>
    </source>
</evidence>
<sequence>MNLQILIAIIHNLTSQTLMESNVYLNWKFDWDKLYMEGVDRITGHIIVKERNDYFQPKHIEIDLTKTKQTIMNKINGHHSEYSVSFEYSLTPHYAPTENVSYDALFAPSHLNDTILVIEGKKIHVSKAFLSYQSEYFEALFSKNFKEGSLSEIEIKEVSYDDFGLLCSIFYPNPQFPNDRTAEKLLIMARRFLFPSVTAIVEYHLIHNSKLKKKKMKRLADEFGMPKLREKFIRQMSPLDNPRKFKRIRGDF</sequence>
<dbReference type="CDD" id="cd18186">
    <property type="entry name" value="BTB_POZ_ZBTB_KLHL-like"/>
    <property type="match status" value="1"/>
</dbReference>
<dbReference type="PANTHER" id="PTHR22744">
    <property type="entry name" value="HELIX LOOP HELIX PROTEIN 21-RELATED"/>
    <property type="match status" value="1"/>
</dbReference>
<accession>A0A2G5VAL7</accession>
<protein>
    <recommendedName>
        <fullName evidence="1">BTB domain-containing protein</fullName>
    </recommendedName>
</protein>
<proteinExistence type="predicted"/>
<dbReference type="EMBL" id="PDUG01000002">
    <property type="protein sequence ID" value="PIC48829.1"/>
    <property type="molecule type" value="Genomic_DNA"/>
</dbReference>
<dbReference type="Proteomes" id="UP000230233">
    <property type="component" value="Chromosome II"/>
</dbReference>